<dbReference type="PANTHER" id="PTHR10566:SF117">
    <property type="entry name" value="UNUSUAL PROTEIN KINASE-RELATED"/>
    <property type="match status" value="1"/>
</dbReference>
<comment type="similarity">
    <text evidence="1">Belongs to the protein kinase superfamily. ADCK protein kinase family.</text>
</comment>
<dbReference type="EMBL" id="JAGRRH010000020">
    <property type="protein sequence ID" value="KAG7348012.1"/>
    <property type="molecule type" value="Genomic_DNA"/>
</dbReference>
<evidence type="ECO:0000256" key="1">
    <source>
        <dbReference type="ARBA" id="ARBA00009670"/>
    </source>
</evidence>
<dbReference type="InterPro" id="IPR000719">
    <property type="entry name" value="Prot_kinase_dom"/>
</dbReference>
<dbReference type="Pfam" id="PF03109">
    <property type="entry name" value="ABC1"/>
    <property type="match status" value="1"/>
</dbReference>
<comment type="caution">
    <text evidence="5">The sequence shown here is derived from an EMBL/GenBank/DDBJ whole genome shotgun (WGS) entry which is preliminary data.</text>
</comment>
<evidence type="ECO:0000313" key="5">
    <source>
        <dbReference type="EMBL" id="KAG7348012.1"/>
    </source>
</evidence>
<reference evidence="5" key="2">
    <citation type="submission" date="2021-04" db="EMBL/GenBank/DDBJ databases">
        <authorList>
            <person name="Podell S."/>
        </authorList>
    </citation>
    <scope>NUCLEOTIDE SEQUENCE</scope>
    <source>
        <strain evidence="5">Hildebrandi</strain>
    </source>
</reference>
<keyword evidence="5" id="KW-0808">Transferase</keyword>
<name>A0A9K3PHM4_9STRA</name>
<dbReference type="Proteomes" id="UP000693970">
    <property type="component" value="Unassembled WGS sequence"/>
</dbReference>
<dbReference type="InterPro" id="IPR050154">
    <property type="entry name" value="UbiB_kinase"/>
</dbReference>
<dbReference type="PROSITE" id="PS50011">
    <property type="entry name" value="PROTEIN_KINASE_DOM"/>
    <property type="match status" value="1"/>
</dbReference>
<gene>
    <name evidence="5" type="ORF">IV203_016717</name>
</gene>
<dbReference type="GO" id="GO:0005524">
    <property type="term" value="F:ATP binding"/>
    <property type="evidence" value="ECO:0007669"/>
    <property type="project" value="InterPro"/>
</dbReference>
<sequence>MRSSSPSTTFLWSCTLLLAVSDPIISFHIPSSSLLTPSSSHRITRTSSPLAASTVSETSAMMKEMRQSLNENEDAKLVMDALRGKNMNDDDTAVAGLQMRLVDVYANDGNAQDRLPYEYDPKALQDFFGKRPLSVLTRIFQVTSVGGGFALKLAIDKALGRIDNNPDLEVKRAAELRDIITSLGPFPIKIGQALSIRPDVLSPRSMVELQKLCDKVPSFDSKIAFATIEEELGKPLEELFSEITPEPVAAASLGQVYKATLKATGESVAVKVQRPAVLETVSLDLYLARELGLFARNFPQIVERLDAVELLDEFAFRFYQELDYNLECQNGLRIAEDMKVLPMVKIPKNYPEYTSRRVHVAEWIEGEKLSQSKADDVGALVNLGVITYLTQLLDKGFFHADPHPGNMMRTTDGKLAILDFGLMTEITDNQKYGMVEAIAHLINRDYTEIGQDFINLDFIPEGTDTTPIVPALSTVFDVALAGGGAKSINFQELAADLAEITYEFPFRIPPYFALVIRAISVLEGIALVGNPDFAIIDEAYPYIARRLMTDDSPRLRAALRYMVYGQEGQFDADRLIDLLEALEKFKAIRDDGDGTAYKVDGVRGRKDVGKAGDFVGSQAVDKSERDTDIDGGRFRVSSPVLASNAGNTFGGLSNIGGSDFSQQTQEDQETAREALRFFFSDEGEPFREFMLEEIVTVVDASSREAFQEVIRRFGLSNLPTPSLFKALNPELTENDKRMVQQITKLVQFLSGDYDGALGGRNASGGASIARLRGLLPVVREYRLQLSEFGRLLIARLTEKSLQRSLNWASDRLSQPGRSSLRSGLTPQNKPTQRSLVEAFVTTAIPFLPTPPGRRRR</sequence>
<accession>A0A9K3PHM4</accession>
<evidence type="ECO:0000256" key="2">
    <source>
        <dbReference type="SAM" id="MobiDB-lite"/>
    </source>
</evidence>
<reference evidence="5" key="1">
    <citation type="journal article" date="2021" name="Sci. Rep.">
        <title>Diploid genomic architecture of Nitzschia inconspicua, an elite biomass production diatom.</title>
        <authorList>
            <person name="Oliver A."/>
            <person name="Podell S."/>
            <person name="Pinowska A."/>
            <person name="Traller J.C."/>
            <person name="Smith S.R."/>
            <person name="McClure R."/>
            <person name="Beliaev A."/>
            <person name="Bohutskyi P."/>
            <person name="Hill E.A."/>
            <person name="Rabines A."/>
            <person name="Zheng H."/>
            <person name="Allen L.Z."/>
            <person name="Kuo A."/>
            <person name="Grigoriev I.V."/>
            <person name="Allen A.E."/>
            <person name="Hazlebeck D."/>
            <person name="Allen E.E."/>
        </authorList>
    </citation>
    <scope>NUCLEOTIDE SEQUENCE</scope>
    <source>
        <strain evidence="5">Hildebrandi</strain>
    </source>
</reference>
<dbReference type="CDD" id="cd05121">
    <property type="entry name" value="ABC1_ADCK3-like"/>
    <property type="match status" value="1"/>
</dbReference>
<organism evidence="5 6">
    <name type="scientific">Nitzschia inconspicua</name>
    <dbReference type="NCBI Taxonomy" id="303405"/>
    <lineage>
        <taxon>Eukaryota</taxon>
        <taxon>Sar</taxon>
        <taxon>Stramenopiles</taxon>
        <taxon>Ochrophyta</taxon>
        <taxon>Bacillariophyta</taxon>
        <taxon>Bacillariophyceae</taxon>
        <taxon>Bacillariophycidae</taxon>
        <taxon>Bacillariales</taxon>
        <taxon>Bacillariaceae</taxon>
        <taxon>Nitzschia</taxon>
    </lineage>
</organism>
<dbReference type="PANTHER" id="PTHR10566">
    <property type="entry name" value="CHAPERONE-ACTIVITY OF BC1 COMPLEX CABC1 -RELATED"/>
    <property type="match status" value="1"/>
</dbReference>
<evidence type="ECO:0000313" key="6">
    <source>
        <dbReference type="Proteomes" id="UP000693970"/>
    </source>
</evidence>
<feature type="signal peptide" evidence="3">
    <location>
        <begin position="1"/>
        <end position="26"/>
    </location>
</feature>
<evidence type="ECO:0000259" key="4">
    <source>
        <dbReference type="PROSITE" id="PS50011"/>
    </source>
</evidence>
<evidence type="ECO:0000256" key="3">
    <source>
        <dbReference type="SAM" id="SignalP"/>
    </source>
</evidence>
<feature type="chain" id="PRO_5039899431" evidence="3">
    <location>
        <begin position="27"/>
        <end position="856"/>
    </location>
</feature>
<dbReference type="GO" id="GO:0004672">
    <property type="term" value="F:protein kinase activity"/>
    <property type="evidence" value="ECO:0007669"/>
    <property type="project" value="InterPro"/>
</dbReference>
<dbReference type="InterPro" id="IPR004147">
    <property type="entry name" value="ABC1_dom"/>
</dbReference>
<feature type="domain" description="Protein kinase" evidence="4">
    <location>
        <begin position="242"/>
        <end position="570"/>
    </location>
</feature>
<proteinExistence type="inferred from homology"/>
<feature type="region of interest" description="Disordered" evidence="2">
    <location>
        <begin position="811"/>
        <end position="832"/>
    </location>
</feature>
<dbReference type="OrthoDB" id="427480at2759"/>
<keyword evidence="3" id="KW-0732">Signal</keyword>
<protein>
    <submittedName>
        <fullName evidence="5">Protein kinase</fullName>
    </submittedName>
</protein>
<keyword evidence="6" id="KW-1185">Reference proteome</keyword>
<keyword evidence="5" id="KW-0418">Kinase</keyword>
<dbReference type="AlphaFoldDB" id="A0A9K3PHM4"/>